<dbReference type="Gene3D" id="1.10.340.70">
    <property type="match status" value="1"/>
</dbReference>
<dbReference type="Proteomes" id="UP000046392">
    <property type="component" value="Unplaced"/>
</dbReference>
<feature type="domain" description="Integrase catalytic" evidence="2">
    <location>
        <begin position="926"/>
        <end position="1094"/>
    </location>
</feature>
<evidence type="ECO:0000313" key="4">
    <source>
        <dbReference type="WBParaSite" id="SPAL_0001112500.1"/>
    </source>
</evidence>
<dbReference type="GO" id="GO:0004523">
    <property type="term" value="F:RNA-DNA hybrid ribonuclease activity"/>
    <property type="evidence" value="ECO:0007669"/>
    <property type="project" value="InterPro"/>
</dbReference>
<dbReference type="InterPro" id="IPR002156">
    <property type="entry name" value="RNaseH_domain"/>
</dbReference>
<dbReference type="PANTHER" id="PTHR37984:SF9">
    <property type="entry name" value="INTEGRASE CATALYTIC DOMAIN-CONTAINING PROTEIN"/>
    <property type="match status" value="1"/>
</dbReference>
<proteinExistence type="predicted"/>
<organism evidence="3 4">
    <name type="scientific">Strongyloides papillosus</name>
    <name type="common">Intestinal threadworm</name>
    <dbReference type="NCBI Taxonomy" id="174720"/>
    <lineage>
        <taxon>Eukaryota</taxon>
        <taxon>Metazoa</taxon>
        <taxon>Ecdysozoa</taxon>
        <taxon>Nematoda</taxon>
        <taxon>Chromadorea</taxon>
        <taxon>Rhabditida</taxon>
        <taxon>Tylenchina</taxon>
        <taxon>Panagrolaimomorpha</taxon>
        <taxon>Strongyloidoidea</taxon>
        <taxon>Strongyloididae</taxon>
        <taxon>Strongyloides</taxon>
    </lineage>
</organism>
<dbReference type="SUPFAM" id="SSF53098">
    <property type="entry name" value="Ribonuclease H-like"/>
    <property type="match status" value="2"/>
</dbReference>
<dbReference type="InterPro" id="IPR043128">
    <property type="entry name" value="Rev_trsase/Diguanyl_cyclase"/>
</dbReference>
<dbReference type="InterPro" id="IPR001584">
    <property type="entry name" value="Integrase_cat-core"/>
</dbReference>
<dbReference type="Pfam" id="PF00078">
    <property type="entry name" value="RVT_1"/>
    <property type="match status" value="1"/>
</dbReference>
<feature type="domain" description="RNase H type-1" evidence="1">
    <location>
        <begin position="1251"/>
        <end position="1391"/>
    </location>
</feature>
<dbReference type="GO" id="GO:0003676">
    <property type="term" value="F:nucleic acid binding"/>
    <property type="evidence" value="ECO:0007669"/>
    <property type="project" value="InterPro"/>
</dbReference>
<dbReference type="STRING" id="174720.A0A0N5BZD4"/>
<name>A0A0N5BZD4_STREA</name>
<dbReference type="SUPFAM" id="SSF56672">
    <property type="entry name" value="DNA/RNA polymerases"/>
    <property type="match status" value="1"/>
</dbReference>
<dbReference type="PROSITE" id="PS50879">
    <property type="entry name" value="RNASE_H_1"/>
    <property type="match status" value="1"/>
</dbReference>
<keyword evidence="3" id="KW-1185">Reference proteome</keyword>
<dbReference type="InterPro" id="IPR043502">
    <property type="entry name" value="DNA/RNA_pol_sf"/>
</dbReference>
<evidence type="ECO:0000313" key="3">
    <source>
        <dbReference type="Proteomes" id="UP000046392"/>
    </source>
</evidence>
<dbReference type="PROSITE" id="PS50994">
    <property type="entry name" value="INTEGRASE"/>
    <property type="match status" value="1"/>
</dbReference>
<protein>
    <submittedName>
        <fullName evidence="4">Reverse transcriptase domain-containing protein</fullName>
    </submittedName>
</protein>
<dbReference type="WBParaSite" id="SPAL_0001112500.1">
    <property type="protein sequence ID" value="SPAL_0001112500.1"/>
    <property type="gene ID" value="SPAL_0001112500"/>
</dbReference>
<dbReference type="Gene3D" id="3.30.420.10">
    <property type="entry name" value="Ribonuclease H-like superfamily/Ribonuclease H"/>
    <property type="match status" value="2"/>
</dbReference>
<evidence type="ECO:0000259" key="2">
    <source>
        <dbReference type="PROSITE" id="PS50994"/>
    </source>
</evidence>
<dbReference type="Pfam" id="PF00075">
    <property type="entry name" value="RNase_H"/>
    <property type="match status" value="1"/>
</dbReference>
<dbReference type="PANTHER" id="PTHR37984">
    <property type="entry name" value="PROTEIN CBG26694"/>
    <property type="match status" value="1"/>
</dbReference>
<dbReference type="Gene3D" id="3.30.70.270">
    <property type="match status" value="2"/>
</dbReference>
<dbReference type="InterPro" id="IPR012337">
    <property type="entry name" value="RNaseH-like_sf"/>
</dbReference>
<dbReference type="InterPro" id="IPR000477">
    <property type="entry name" value="RT_dom"/>
</dbReference>
<dbReference type="InterPro" id="IPR050951">
    <property type="entry name" value="Retrovirus_Pol_polyprotein"/>
</dbReference>
<dbReference type="Pfam" id="PF00665">
    <property type="entry name" value="rve"/>
    <property type="match status" value="1"/>
</dbReference>
<dbReference type="Gene3D" id="3.10.10.10">
    <property type="entry name" value="HIV Type 1 Reverse Transcriptase, subunit A, domain 1"/>
    <property type="match status" value="1"/>
</dbReference>
<dbReference type="InterPro" id="IPR036397">
    <property type="entry name" value="RNaseH_sf"/>
</dbReference>
<sequence>MAPPIETFNSSNPYLRLKTLRLALFKAQSEDKKKTTIFNCVDPSFFEECSLEEIEDLTASECYLKISKFYESYADAFDPYDKILLITDKLFIDFTLRTPYSSFFKDVEARLKFFKVDNFDALIIHKFLDLVTPRIRNQTWFKDVQPDDFCLESWSKAALTWDKHANSGLVKAFRNSYISNNTKKDVAKKEVDHAPIAPVGPSIASAQRAIFDTIYDYIMIDSGCKVNVLSKLTFDKLDPRTQSLCKFDDNFTVKLPNSTNATCIDITFCVFDFQWNLMGLDTCIEFKLLSKLESLLSNECAAIDVDSGKSDVSCIIKFLDNNPILYNDVITNSKITVNLPLPPSVTPFNAPLIRFAKDLKSVSKDILDSDVEKGILRKVPDNESSPWLSNAFTIAQDGKKPRLVINPKHLNSQIAIPSDIVRRLPTARDVFSLISKYYESGKSKDYCFSSFDIQSAYHNCRLSPDQAKFLRFKTEYGIYEPQTLIFGLNVSSHLFICELEKLMSGIDNIIFYSDDGLVVTERKHHPTVVINILSRLLSVGWKISVGKSVWMTDTLEYIGLQISPRGISIPDSKKAKFLNFSRPKSLKQLMFFCNSLNYYRSMIPEFSVLIEHFYSMKSFRWLDAEESRFKRILEILSQHTYLTFIPSNVDYFSVTTLVSERAVSSALYWHKDSNSGLFDLAGRTLSTSESNYLSQTKILLAAKEIIYDNHNFIFDIPIRILINDASLKSVLTKANEPTSAQTAFQRFRLFLECYNVEYIFTKTVDMFNKLRIENHLDEPTPICALQELIKDNALESIEVSDIVCSYTSDFPASLFYKVVASQDISDIELRQLSSSLRQYINTDNIFVDTDGLIKINNKIYIPSSYENELLKLLHKYHRSASAMMSLCKSQFILENYSTKINSYYLNCSICMMYRRSGPRKISTWPSCSQPRQRWHCDHLYFRNKYLLVITDVFSNFLILYHLPSLSVSTLREAFNCIFAQYGKPTILVLDNHPSFAAKEIKQYFLSHSIFIIYAIKYQHHSNGYAENMVGYTKASLTKLMVTENFKSAVNLTMLKNHSSPFHDSTPEKLFFKDNNLTSEIILRHTPDVKIINQRGMFKIKPEEKLWRPCLVEQKLGSDTFLVLDDDSSSHLLKSNCVNLNIGPALKSEILSSEPSNVNDALPPPPSNFPVDENVKKGSMTVPSPNNVDRRDTVESTTAHIIDEDNSMDISNDSVTSQSTLVFQSSTPASEKAILSFKTEHQFNDFLTLHPEYKTSFVFIDGSTKPHMKNPSAGLGYLVYIDSPIVIGGAVIDPPCTSDMAELKALLHILPFLSEVEKPLLICTDSSYIYKSIAYGWSHRLAIEEHRPHTIEWEAVLRLWKTNFKIVHVESHVRNSTFGIQTVDFMARAFSQRFLSDTYFKTNATTTKDALSAAKSILLDYEVKLRRKVND</sequence>
<dbReference type="GO" id="GO:0042575">
    <property type="term" value="C:DNA polymerase complex"/>
    <property type="evidence" value="ECO:0007669"/>
    <property type="project" value="UniProtKB-ARBA"/>
</dbReference>
<accession>A0A0N5BZD4</accession>
<evidence type="ECO:0000259" key="1">
    <source>
        <dbReference type="PROSITE" id="PS50879"/>
    </source>
</evidence>
<reference evidence="4" key="1">
    <citation type="submission" date="2017-02" db="UniProtKB">
        <authorList>
            <consortium name="WormBaseParasite"/>
        </authorList>
    </citation>
    <scope>IDENTIFICATION</scope>
</reference>
<dbReference type="GO" id="GO:0015074">
    <property type="term" value="P:DNA integration"/>
    <property type="evidence" value="ECO:0007669"/>
    <property type="project" value="InterPro"/>
</dbReference>